<evidence type="ECO:0000313" key="2">
    <source>
        <dbReference type="EMBL" id="KAK5889501.1"/>
    </source>
</evidence>
<name>A0AAN8BQ88_9TELE</name>
<gene>
    <name evidence="2" type="ORF">CesoFtcFv8_015500</name>
</gene>
<protein>
    <submittedName>
        <fullName evidence="2">Uncharacterized protein</fullName>
    </submittedName>
</protein>
<dbReference type="Proteomes" id="UP001335648">
    <property type="component" value="Unassembled WGS sequence"/>
</dbReference>
<evidence type="ECO:0000313" key="3">
    <source>
        <dbReference type="Proteomes" id="UP001335648"/>
    </source>
</evidence>
<reference evidence="2 3" key="1">
    <citation type="journal article" date="2023" name="Mol. Biol. Evol.">
        <title>Genomics of Secondarily Temperate Adaptation in the Only Non-Antarctic Icefish.</title>
        <authorList>
            <person name="Rivera-Colon A.G."/>
            <person name="Rayamajhi N."/>
            <person name="Minhas B.F."/>
            <person name="Madrigal G."/>
            <person name="Bilyk K.T."/>
            <person name="Yoon V."/>
            <person name="Hune M."/>
            <person name="Gregory S."/>
            <person name="Cheng C.H.C."/>
            <person name="Catchen J.M."/>
        </authorList>
    </citation>
    <scope>NUCLEOTIDE SEQUENCE [LARGE SCALE GENOMIC DNA]</scope>
    <source>
        <strain evidence="2">JC2023a</strain>
    </source>
</reference>
<evidence type="ECO:0000256" key="1">
    <source>
        <dbReference type="SAM" id="MobiDB-lite"/>
    </source>
</evidence>
<comment type="caution">
    <text evidence="2">The sequence shown here is derived from an EMBL/GenBank/DDBJ whole genome shotgun (WGS) entry which is preliminary data.</text>
</comment>
<dbReference type="AlphaFoldDB" id="A0AAN8BQ88"/>
<dbReference type="EMBL" id="JAULUE010002057">
    <property type="protein sequence ID" value="KAK5889501.1"/>
    <property type="molecule type" value="Genomic_DNA"/>
</dbReference>
<sequence length="138" mass="14811">MPGDSGRICARPFGPGAGAEHHMRESSLRANVISKQGEVNAGQKALEALGEVHIQSTVMRGSDTTRSANGCTPHIPYGRSLITSTPGGRGHTVRPVHQNLALFLLFSQTGGDVICERHNRPPPAAFKALLFIRALCYR</sequence>
<feature type="region of interest" description="Disordered" evidence="1">
    <location>
        <begin position="1"/>
        <end position="24"/>
    </location>
</feature>
<proteinExistence type="predicted"/>
<organism evidence="2 3">
    <name type="scientific">Champsocephalus esox</name>
    <name type="common">pike icefish</name>
    <dbReference type="NCBI Taxonomy" id="159716"/>
    <lineage>
        <taxon>Eukaryota</taxon>
        <taxon>Metazoa</taxon>
        <taxon>Chordata</taxon>
        <taxon>Craniata</taxon>
        <taxon>Vertebrata</taxon>
        <taxon>Euteleostomi</taxon>
        <taxon>Actinopterygii</taxon>
        <taxon>Neopterygii</taxon>
        <taxon>Teleostei</taxon>
        <taxon>Neoteleostei</taxon>
        <taxon>Acanthomorphata</taxon>
        <taxon>Eupercaria</taxon>
        <taxon>Perciformes</taxon>
        <taxon>Notothenioidei</taxon>
        <taxon>Channichthyidae</taxon>
        <taxon>Champsocephalus</taxon>
    </lineage>
</organism>
<accession>A0AAN8BQ88</accession>
<keyword evidence="3" id="KW-1185">Reference proteome</keyword>